<comment type="caution">
    <text evidence="1">The sequence shown here is derived from an EMBL/GenBank/DDBJ whole genome shotgun (WGS) entry which is preliminary data.</text>
</comment>
<evidence type="ECO:0000313" key="2">
    <source>
        <dbReference type="Proteomes" id="UP001165960"/>
    </source>
</evidence>
<dbReference type="EMBL" id="QTSX02002139">
    <property type="protein sequence ID" value="KAJ9078695.1"/>
    <property type="molecule type" value="Genomic_DNA"/>
</dbReference>
<gene>
    <name evidence="1" type="ORF">DSO57_1003966</name>
</gene>
<accession>A0ACC2TVZ4</accession>
<keyword evidence="2" id="KW-1185">Reference proteome</keyword>
<dbReference type="Proteomes" id="UP001165960">
    <property type="component" value="Unassembled WGS sequence"/>
</dbReference>
<sequence>MEAPPTPKPEFLTPSPDLSPPTAIQYAGIAYITFAGLVDTMVPSTRPWALCLFYGGLFHPPNRASWQPSQRNPHWDVYPDSLVKIAIGFYFLAW</sequence>
<name>A0ACC2TVZ4_9FUNG</name>
<proteinExistence type="predicted"/>
<organism evidence="1 2">
    <name type="scientific">Entomophthora muscae</name>
    <dbReference type="NCBI Taxonomy" id="34485"/>
    <lineage>
        <taxon>Eukaryota</taxon>
        <taxon>Fungi</taxon>
        <taxon>Fungi incertae sedis</taxon>
        <taxon>Zoopagomycota</taxon>
        <taxon>Entomophthoromycotina</taxon>
        <taxon>Entomophthoromycetes</taxon>
        <taxon>Entomophthorales</taxon>
        <taxon>Entomophthoraceae</taxon>
        <taxon>Entomophthora</taxon>
    </lineage>
</organism>
<evidence type="ECO:0000313" key="1">
    <source>
        <dbReference type="EMBL" id="KAJ9078695.1"/>
    </source>
</evidence>
<protein>
    <submittedName>
        <fullName evidence="1">Uncharacterized protein</fullName>
    </submittedName>
</protein>
<reference evidence="1" key="1">
    <citation type="submission" date="2022-04" db="EMBL/GenBank/DDBJ databases">
        <title>Genome of the entomopathogenic fungus Entomophthora muscae.</title>
        <authorList>
            <person name="Elya C."/>
            <person name="Lovett B.R."/>
            <person name="Lee E."/>
            <person name="Macias A.M."/>
            <person name="Hajek A.E."/>
            <person name="De Bivort B.L."/>
            <person name="Kasson M.T."/>
            <person name="De Fine Licht H.H."/>
            <person name="Stajich J.E."/>
        </authorList>
    </citation>
    <scope>NUCLEOTIDE SEQUENCE</scope>
    <source>
        <strain evidence="1">Berkeley</strain>
    </source>
</reference>